<evidence type="ECO:0000313" key="2">
    <source>
        <dbReference type="WBParaSite" id="nRc.2.0.1.t11948-RA"/>
    </source>
</evidence>
<sequence length="14" mass="1700">MNFSFLKKETLVSR</sequence>
<evidence type="ECO:0000313" key="1">
    <source>
        <dbReference type="Proteomes" id="UP000887565"/>
    </source>
</evidence>
<reference evidence="2" key="1">
    <citation type="submission" date="2022-11" db="UniProtKB">
        <authorList>
            <consortium name="WormBaseParasite"/>
        </authorList>
    </citation>
    <scope>IDENTIFICATION</scope>
</reference>
<accession>A0A915IDS7</accession>
<organism evidence="1 2">
    <name type="scientific">Romanomermis culicivorax</name>
    <name type="common">Nematode worm</name>
    <dbReference type="NCBI Taxonomy" id="13658"/>
    <lineage>
        <taxon>Eukaryota</taxon>
        <taxon>Metazoa</taxon>
        <taxon>Ecdysozoa</taxon>
        <taxon>Nematoda</taxon>
        <taxon>Enoplea</taxon>
        <taxon>Dorylaimia</taxon>
        <taxon>Mermithida</taxon>
        <taxon>Mermithoidea</taxon>
        <taxon>Mermithidae</taxon>
        <taxon>Romanomermis</taxon>
    </lineage>
</organism>
<dbReference type="WBParaSite" id="nRc.2.0.1.t11948-RA">
    <property type="protein sequence ID" value="nRc.2.0.1.t11948-RA"/>
    <property type="gene ID" value="nRc.2.0.1.g11948"/>
</dbReference>
<keyword evidence="1" id="KW-1185">Reference proteome</keyword>
<dbReference type="Proteomes" id="UP000887565">
    <property type="component" value="Unplaced"/>
</dbReference>
<protein>
    <submittedName>
        <fullName evidence="2">Uncharacterized protein</fullName>
    </submittedName>
</protein>
<proteinExistence type="predicted"/>
<name>A0A915IDS7_ROMCU</name>